<evidence type="ECO:0000313" key="3">
    <source>
        <dbReference type="EMBL" id="MFD1640274.1"/>
    </source>
</evidence>
<evidence type="ECO:0000313" key="4">
    <source>
        <dbReference type="Proteomes" id="UP001597052"/>
    </source>
</evidence>
<dbReference type="Gene3D" id="2.70.180.20">
    <property type="match status" value="1"/>
</dbReference>
<keyword evidence="3" id="KW-0238">DNA-binding</keyword>
<dbReference type="Proteomes" id="UP001597052">
    <property type="component" value="Unassembled WGS sequence"/>
</dbReference>
<protein>
    <submittedName>
        <fullName evidence="3">Topoisomerase DNA-binding C4 zinc finger domain-containing protein</fullName>
    </submittedName>
</protein>
<organism evidence="3 4">
    <name type="scientific">Halohasta litorea</name>
    <dbReference type="NCBI Taxonomy" id="869891"/>
    <lineage>
        <taxon>Archaea</taxon>
        <taxon>Methanobacteriati</taxon>
        <taxon>Methanobacteriota</taxon>
        <taxon>Stenosarchaea group</taxon>
        <taxon>Halobacteria</taxon>
        <taxon>Halobacteriales</taxon>
        <taxon>Haloferacaceae</taxon>
        <taxon>Halohasta</taxon>
    </lineage>
</organism>
<dbReference type="Pfam" id="PF01396">
    <property type="entry name" value="Zn_ribbon_Top1"/>
    <property type="match status" value="2"/>
</dbReference>
<sequence length="252" mass="27217">MSPQTRILAGDCTVRFEGTRDRIQRGHVVILVKPDRTVLVHDADGYQPVAWLTRPDDVTIEHDGAAFSLRAHADSQELLVTSNDASGFESFAVSEAGVPVGTCPDCAGPLVRVRGKISCLDCEETYGLPAGATVLDRDCEDCGLPQMCVNRGESFELCVDYACESLSAAVRERFDEEWTCPDCGSPLRVRSPDGRIFLGCDDYPDCETSFSFPSGVVVDDCECGLPRFRTASGERCLDGGCEATPESESASL</sequence>
<evidence type="ECO:0000259" key="2">
    <source>
        <dbReference type="Pfam" id="PF21003"/>
    </source>
</evidence>
<dbReference type="SUPFAM" id="SSF57783">
    <property type="entry name" value="Zinc beta-ribbon"/>
    <property type="match status" value="1"/>
</dbReference>
<dbReference type="EMBL" id="JBHUDM010000001">
    <property type="protein sequence ID" value="MFD1640274.1"/>
    <property type="molecule type" value="Genomic_DNA"/>
</dbReference>
<reference evidence="3 4" key="1">
    <citation type="journal article" date="2019" name="Int. J. Syst. Evol. Microbiol.">
        <title>The Global Catalogue of Microorganisms (GCM) 10K type strain sequencing project: providing services to taxonomists for standard genome sequencing and annotation.</title>
        <authorList>
            <consortium name="The Broad Institute Genomics Platform"/>
            <consortium name="The Broad Institute Genome Sequencing Center for Infectious Disease"/>
            <person name="Wu L."/>
            <person name="Ma J."/>
        </authorList>
    </citation>
    <scope>NUCLEOTIDE SEQUENCE [LARGE SCALE GENOMIC DNA]</scope>
    <source>
        <strain evidence="3 4">CGMCC 1.10593</strain>
    </source>
</reference>
<evidence type="ECO:0000259" key="1">
    <source>
        <dbReference type="Pfam" id="PF01396"/>
    </source>
</evidence>
<comment type="caution">
    <text evidence="3">The sequence shown here is derived from an EMBL/GenBank/DDBJ whole genome shotgun (WGS) entry which is preliminary data.</text>
</comment>
<name>A0ABD6D4R0_9EURY</name>
<dbReference type="InterPro" id="IPR049173">
    <property type="entry name" value="NucS_N_sf"/>
</dbReference>
<feature type="domain" description="DNA topoisomerase type IA zn finger" evidence="1">
    <location>
        <begin position="179"/>
        <end position="212"/>
    </location>
</feature>
<dbReference type="InterPro" id="IPR013498">
    <property type="entry name" value="Topo_IA_Znf"/>
</dbReference>
<dbReference type="Gene3D" id="3.30.65.10">
    <property type="entry name" value="Bacterial Topoisomerase I, domain 1"/>
    <property type="match status" value="1"/>
</dbReference>
<accession>A0ABD6D4R0</accession>
<keyword evidence="4" id="KW-1185">Reference proteome</keyword>
<feature type="domain" description="Endonuclease NucS N-terminal PH-like" evidence="2">
    <location>
        <begin position="6"/>
        <end position="71"/>
    </location>
</feature>
<dbReference type="Pfam" id="PF21003">
    <property type="entry name" value="NucS_N"/>
    <property type="match status" value="1"/>
</dbReference>
<dbReference type="RefSeq" id="WP_256397280.1">
    <property type="nucleotide sequence ID" value="NZ_JANHDJ010000007.1"/>
</dbReference>
<dbReference type="GO" id="GO:0003677">
    <property type="term" value="F:DNA binding"/>
    <property type="evidence" value="ECO:0007669"/>
    <property type="project" value="UniProtKB-KW"/>
</dbReference>
<gene>
    <name evidence="3" type="ORF">ACFSBW_00105</name>
</gene>
<feature type="domain" description="DNA topoisomerase type IA zn finger" evidence="1">
    <location>
        <begin position="100"/>
        <end position="116"/>
    </location>
</feature>
<proteinExistence type="predicted"/>
<dbReference type="InterPro" id="IPR048302">
    <property type="entry name" value="NucS_N"/>
</dbReference>
<dbReference type="AlphaFoldDB" id="A0ABD6D4R0"/>